<dbReference type="EMBL" id="RXIC02000024">
    <property type="protein sequence ID" value="KAB1209398.1"/>
    <property type="molecule type" value="Genomic_DNA"/>
</dbReference>
<gene>
    <name evidence="5" type="ORF">CJ030_MR6G022832</name>
</gene>
<dbReference type="GO" id="GO:0003723">
    <property type="term" value="F:RNA binding"/>
    <property type="evidence" value="ECO:0007669"/>
    <property type="project" value="TreeGrafter"/>
</dbReference>
<reference evidence="5 6" key="1">
    <citation type="journal article" date="2019" name="Plant Biotechnol. J.">
        <title>The red bayberry genome and genetic basis of sex determination.</title>
        <authorList>
            <person name="Jia H.M."/>
            <person name="Jia H.J."/>
            <person name="Cai Q.L."/>
            <person name="Wang Y."/>
            <person name="Zhao H.B."/>
            <person name="Yang W.F."/>
            <person name="Wang G.Y."/>
            <person name="Li Y.H."/>
            <person name="Zhan D.L."/>
            <person name="Shen Y.T."/>
            <person name="Niu Q.F."/>
            <person name="Chang L."/>
            <person name="Qiu J."/>
            <person name="Zhao L."/>
            <person name="Xie H.B."/>
            <person name="Fu W.Y."/>
            <person name="Jin J."/>
            <person name="Li X.W."/>
            <person name="Jiao Y."/>
            <person name="Zhou C.C."/>
            <person name="Tu T."/>
            <person name="Chai C.Y."/>
            <person name="Gao J.L."/>
            <person name="Fan L.J."/>
            <person name="van de Weg E."/>
            <person name="Wang J.Y."/>
            <person name="Gao Z.S."/>
        </authorList>
    </citation>
    <scope>NUCLEOTIDE SEQUENCE [LARGE SCALE GENOMIC DNA]</scope>
    <source>
        <tissue evidence="5">Leaves</tissue>
    </source>
</reference>
<dbReference type="InterPro" id="IPR027417">
    <property type="entry name" value="P-loop_NTPase"/>
</dbReference>
<keyword evidence="2" id="KW-0539">Nucleus</keyword>
<dbReference type="OrthoDB" id="445357at2759"/>
<dbReference type="InterPro" id="IPR013320">
    <property type="entry name" value="ConA-like_dom_sf"/>
</dbReference>
<dbReference type="SUPFAM" id="SSF52540">
    <property type="entry name" value="P-loop containing nucleoside triphosphate hydrolases"/>
    <property type="match status" value="1"/>
</dbReference>
<dbReference type="GO" id="GO:1990904">
    <property type="term" value="C:ribonucleoprotein complex"/>
    <property type="evidence" value="ECO:0007669"/>
    <property type="project" value="UniProtKB-KW"/>
</dbReference>
<dbReference type="Gene3D" id="3.40.50.300">
    <property type="entry name" value="P-loop containing nucleotide triphosphate hydrolases"/>
    <property type="match status" value="1"/>
</dbReference>
<proteinExistence type="predicted"/>
<dbReference type="InterPro" id="IPR035778">
    <property type="entry name" value="SPRY_hnRNP_U"/>
</dbReference>
<feature type="compositionally biased region" description="Basic and acidic residues" evidence="3">
    <location>
        <begin position="15"/>
        <end position="24"/>
    </location>
</feature>
<comment type="caution">
    <text evidence="5">The sequence shown here is derived from an EMBL/GenBank/DDBJ whole genome shotgun (WGS) entry which is preliminary data.</text>
</comment>
<evidence type="ECO:0000256" key="2">
    <source>
        <dbReference type="ARBA" id="ARBA00023242"/>
    </source>
</evidence>
<dbReference type="InterPro" id="IPR003877">
    <property type="entry name" value="SPRY_dom"/>
</dbReference>
<dbReference type="InterPro" id="IPR043136">
    <property type="entry name" value="B30.2/SPRY_sf"/>
</dbReference>
<dbReference type="SMART" id="SM00449">
    <property type="entry name" value="SPRY"/>
    <property type="match status" value="1"/>
</dbReference>
<keyword evidence="5" id="KW-0687">Ribonucleoprotein</keyword>
<protein>
    <submittedName>
        <fullName evidence="5">Heterogeneous nuclear ribonucleoprotein U-like protein 1</fullName>
    </submittedName>
</protein>
<dbReference type="PANTHER" id="PTHR12381">
    <property type="entry name" value="HETEROGENEOUS NUCLEAR RIBONUCLEOPROTEIN U FAMILY MEMBER"/>
    <property type="match status" value="1"/>
</dbReference>
<feature type="region of interest" description="Disordered" evidence="3">
    <location>
        <begin position="1"/>
        <end position="27"/>
    </location>
</feature>
<dbReference type="Pfam" id="PF13671">
    <property type="entry name" value="AAA_33"/>
    <property type="match status" value="1"/>
</dbReference>
<dbReference type="GO" id="GO:0005634">
    <property type="term" value="C:nucleus"/>
    <property type="evidence" value="ECO:0007669"/>
    <property type="project" value="UniProtKB-SubCell"/>
</dbReference>
<evidence type="ECO:0000259" key="4">
    <source>
        <dbReference type="SMART" id="SM00449"/>
    </source>
</evidence>
<accession>A0A6A1VC04</accession>
<evidence type="ECO:0000313" key="6">
    <source>
        <dbReference type="Proteomes" id="UP000516437"/>
    </source>
</evidence>
<evidence type="ECO:0000256" key="1">
    <source>
        <dbReference type="ARBA" id="ARBA00004123"/>
    </source>
</evidence>
<name>A0A6A1VC04_9ROSI</name>
<dbReference type="PANTHER" id="PTHR12381:SF56">
    <property type="entry name" value="B30.2_SPRY DOMAIN-CONTAINING PROTEIN-RELATED"/>
    <property type="match status" value="1"/>
</dbReference>
<comment type="subcellular location">
    <subcellularLocation>
        <location evidence="1">Nucleus</location>
    </subcellularLocation>
</comment>
<dbReference type="GO" id="GO:0000380">
    <property type="term" value="P:alternative mRNA splicing, via spliceosome"/>
    <property type="evidence" value="ECO:0007669"/>
    <property type="project" value="TreeGrafter"/>
</dbReference>
<feature type="domain" description="SPRY" evidence="4">
    <location>
        <begin position="80"/>
        <end position="227"/>
    </location>
</feature>
<evidence type="ECO:0000256" key="3">
    <source>
        <dbReference type="SAM" id="MobiDB-lite"/>
    </source>
</evidence>
<dbReference type="AlphaFoldDB" id="A0A6A1VC04"/>
<dbReference type="Proteomes" id="UP000516437">
    <property type="component" value="Chromosome 6"/>
</dbReference>
<evidence type="ECO:0000313" key="5">
    <source>
        <dbReference type="EMBL" id="KAB1209398.1"/>
    </source>
</evidence>
<organism evidence="5 6">
    <name type="scientific">Morella rubra</name>
    <name type="common">Chinese bayberry</name>
    <dbReference type="NCBI Taxonomy" id="262757"/>
    <lineage>
        <taxon>Eukaryota</taxon>
        <taxon>Viridiplantae</taxon>
        <taxon>Streptophyta</taxon>
        <taxon>Embryophyta</taxon>
        <taxon>Tracheophyta</taxon>
        <taxon>Spermatophyta</taxon>
        <taxon>Magnoliopsida</taxon>
        <taxon>eudicotyledons</taxon>
        <taxon>Gunneridae</taxon>
        <taxon>Pentapetalae</taxon>
        <taxon>rosids</taxon>
        <taxon>fabids</taxon>
        <taxon>Fagales</taxon>
        <taxon>Myricaceae</taxon>
        <taxon>Morella</taxon>
    </lineage>
</organism>
<dbReference type="CDD" id="cd12884">
    <property type="entry name" value="SPRY_hnRNP"/>
    <property type="match status" value="1"/>
</dbReference>
<sequence length="674" mass="74115">MASKKKRELSQADEPQSKKEKIEDVTEWSGSMTTQRVVLNLADCNLDFNIEGNGLQGSGLHEQGFAYCWSGARGNVGITRGKYCFGCKIISTQPVDVEDTAPDQQHICRVGISRGDQNVGTLGETEHSFGFGGTGKFSSAGNFEDYGEKFGVGDAIVCAINLEDRPLASIGFSKNGKRLGLAKQFDAGPKGLRVVDSPIRRLRWESALFPHVLLKNVVVQLQFSAEEGLVPEEDYKPWASALEDGNAIMGPSFSKPEDCEVIMMVGLPASGKTTWAEKWVKEHPEKRYILLGTNLILDQMKVPGLRRKHNYGERFDHLMDKATAIFNTLLSRAANTPHNYILDQTNVYKNARKRKLKPFAFFQKIAVVVFPRPEELKYRSDKRSREMGKEVPADAINKMLAEYVLPGSKDMPESDEYFDQVIFVELNRAESQRHLDEMKHALASAPNLNLEKSSHYSRESSVQSFTGVLPQNQGAVSVTGGNWQSFNPPLHPSYYTGPNQVNAAYPRDEIRGGTGLNAEVYQDTRYRAAGRVVGPPGTNWSNENSLSRVDTGYSGSYGGIPSGSASPYLGYGAGDPYSRPNTNNIPACPYRSMVEPSPFGTGNTTPYSYGTHGGHFIDIGGHRADLQAPGAPTCQPRPSPANYGSPVGIPSLRPPHANFPNDMWYFGGYAPPHQ</sequence>
<dbReference type="Gene3D" id="2.60.120.920">
    <property type="match status" value="1"/>
</dbReference>
<dbReference type="SUPFAM" id="SSF49899">
    <property type="entry name" value="Concanavalin A-like lectins/glucanases"/>
    <property type="match status" value="1"/>
</dbReference>
<keyword evidence="6" id="KW-1185">Reference proteome</keyword>